<evidence type="ECO:0000313" key="3">
    <source>
        <dbReference type="Proteomes" id="UP000590524"/>
    </source>
</evidence>
<keyword evidence="3" id="KW-1185">Reference proteome</keyword>
<reference evidence="2 3" key="1">
    <citation type="submission" date="2020-08" db="EMBL/GenBank/DDBJ databases">
        <title>Genomic Encyclopedia of Type Strains, Phase IV (KMG-IV): sequencing the most valuable type-strain genomes for metagenomic binning, comparative biology and taxonomic classification.</title>
        <authorList>
            <person name="Goeker M."/>
        </authorList>
    </citation>
    <scope>NUCLEOTIDE SEQUENCE [LARGE SCALE GENOMIC DNA]</scope>
    <source>
        <strain evidence="2 3">DSM 19371</strain>
    </source>
</reference>
<name>A0A7W6LWK8_9SPHN</name>
<gene>
    <name evidence="2" type="ORF">GGQ90_005632</name>
</gene>
<dbReference type="RefSeq" id="WP_211364035.1">
    <property type="nucleotide sequence ID" value="NZ_JBHRXA010000002.1"/>
</dbReference>
<dbReference type="Proteomes" id="UP000590524">
    <property type="component" value="Unassembled WGS sequence"/>
</dbReference>
<feature type="compositionally biased region" description="Polar residues" evidence="1">
    <location>
        <begin position="37"/>
        <end position="49"/>
    </location>
</feature>
<feature type="region of interest" description="Disordered" evidence="1">
    <location>
        <begin position="16"/>
        <end position="49"/>
    </location>
</feature>
<protein>
    <submittedName>
        <fullName evidence="2">Uncharacterized protein</fullName>
    </submittedName>
</protein>
<dbReference type="EMBL" id="JACIEU010000051">
    <property type="protein sequence ID" value="MBB4151818.1"/>
    <property type="molecule type" value="Genomic_DNA"/>
</dbReference>
<organism evidence="2 3">
    <name type="scientific">Sphingobium scionense</name>
    <dbReference type="NCBI Taxonomy" id="1404341"/>
    <lineage>
        <taxon>Bacteria</taxon>
        <taxon>Pseudomonadati</taxon>
        <taxon>Pseudomonadota</taxon>
        <taxon>Alphaproteobacteria</taxon>
        <taxon>Sphingomonadales</taxon>
        <taxon>Sphingomonadaceae</taxon>
        <taxon>Sphingobium</taxon>
    </lineage>
</organism>
<dbReference type="AlphaFoldDB" id="A0A7W6LWK8"/>
<accession>A0A7W6LWK8</accession>
<proteinExistence type="predicted"/>
<sequence>MATAKIVLRNIDFSMGGETADTSNYAPRGATPHQARKNSANQNPGGICE</sequence>
<evidence type="ECO:0000313" key="2">
    <source>
        <dbReference type="EMBL" id="MBB4151818.1"/>
    </source>
</evidence>
<comment type="caution">
    <text evidence="2">The sequence shown here is derived from an EMBL/GenBank/DDBJ whole genome shotgun (WGS) entry which is preliminary data.</text>
</comment>
<evidence type="ECO:0000256" key="1">
    <source>
        <dbReference type="SAM" id="MobiDB-lite"/>
    </source>
</evidence>